<evidence type="ECO:0000313" key="2">
    <source>
        <dbReference type="EMBL" id="ALE17884.1"/>
    </source>
</evidence>
<accession>A0A0M4LXF3</accession>
<feature type="domain" description="Sulfotransferase" evidence="1">
    <location>
        <begin position="10"/>
        <end position="250"/>
    </location>
</feature>
<dbReference type="InterPro" id="IPR000863">
    <property type="entry name" value="Sulfotransferase_dom"/>
</dbReference>
<dbReference type="GO" id="GO:0008146">
    <property type="term" value="F:sulfotransferase activity"/>
    <property type="evidence" value="ECO:0007669"/>
    <property type="project" value="InterPro"/>
</dbReference>
<evidence type="ECO:0000313" key="3">
    <source>
        <dbReference type="Proteomes" id="UP000057938"/>
    </source>
</evidence>
<dbReference type="InterPro" id="IPR027417">
    <property type="entry name" value="P-loop_NTPase"/>
</dbReference>
<dbReference type="Proteomes" id="UP000057938">
    <property type="component" value="Chromosome"/>
</dbReference>
<dbReference type="PATRIC" id="fig|361183.4.peg.2566"/>
<sequence>MQQQTIFIHAGFPKTATTFLQKHVFPQLSGITYSGRNYPVEERVEDDTKLSKSFRVTRSMDEQERARLRDLGATLLGRSKAASQNSVFFSGEGIIGQCMAPIPNPHDKNKPYASPTARQALEHARDMGLEGGFASPKLILTLRKQTDLLTSFFAEAYGGRLARVPQTDTFEKYADEVMSGSLGLLDTVVLEFDKLYDLSCEIFGAKNVLLLDYGSIKGDPPRFAERFSNFLGVDAGEFLDLLTSKGEENVRRSKSGKSQLKMRRKTAVSKLDDLKARFFPKRSLGIGRLLAPFLKKFESGETSFVPPEAKLEEIRAHYAASNRRLAARFPEFDLPC</sequence>
<dbReference type="KEGG" id="aep:AMC99_02611"/>
<gene>
    <name evidence="2" type="ORF">AMC99_02611</name>
</gene>
<organism evidence="2 3">
    <name type="scientific">Altererythrobacter epoxidivorans</name>
    <dbReference type="NCBI Taxonomy" id="361183"/>
    <lineage>
        <taxon>Bacteria</taxon>
        <taxon>Pseudomonadati</taxon>
        <taxon>Pseudomonadota</taxon>
        <taxon>Alphaproteobacteria</taxon>
        <taxon>Sphingomonadales</taxon>
        <taxon>Erythrobacteraceae</taxon>
        <taxon>Altererythrobacter</taxon>
    </lineage>
</organism>
<reference evidence="2 3" key="1">
    <citation type="submission" date="2015-09" db="EMBL/GenBank/DDBJ databases">
        <title>Complete genome sequence of a benzo[a]pyrene-degrading bacterium Altererythrobacter epoxidivorans CGMCC 1.7731T.</title>
        <authorList>
            <person name="Li Z."/>
            <person name="Cheng H."/>
            <person name="Huo Y."/>
            <person name="Xu X."/>
        </authorList>
    </citation>
    <scope>NUCLEOTIDE SEQUENCE [LARGE SCALE GENOMIC DNA]</scope>
    <source>
        <strain evidence="2 3">CGMCC 1.7731</strain>
    </source>
</reference>
<evidence type="ECO:0000259" key="1">
    <source>
        <dbReference type="Pfam" id="PF00685"/>
    </source>
</evidence>
<dbReference type="STRING" id="361183.AMC99_02611"/>
<dbReference type="AlphaFoldDB" id="A0A0M4LXF3"/>
<keyword evidence="3" id="KW-1185">Reference proteome</keyword>
<dbReference type="Gene3D" id="3.40.50.300">
    <property type="entry name" value="P-loop containing nucleotide triphosphate hydrolases"/>
    <property type="match status" value="1"/>
</dbReference>
<dbReference type="Pfam" id="PF00685">
    <property type="entry name" value="Sulfotransfer_1"/>
    <property type="match status" value="1"/>
</dbReference>
<dbReference type="EMBL" id="CP012669">
    <property type="protein sequence ID" value="ALE17884.1"/>
    <property type="molecule type" value="Genomic_DNA"/>
</dbReference>
<protein>
    <recommendedName>
        <fullName evidence="1">Sulfotransferase domain-containing protein</fullName>
    </recommendedName>
</protein>
<dbReference type="SUPFAM" id="SSF52540">
    <property type="entry name" value="P-loop containing nucleoside triphosphate hydrolases"/>
    <property type="match status" value="1"/>
</dbReference>
<proteinExistence type="predicted"/>
<name>A0A0M4LXF3_9SPHN</name>